<evidence type="ECO:0000256" key="1">
    <source>
        <dbReference type="ARBA" id="ARBA00004651"/>
    </source>
</evidence>
<evidence type="ECO:0000256" key="3">
    <source>
        <dbReference type="ARBA" id="ARBA00023170"/>
    </source>
</evidence>
<dbReference type="GO" id="GO:0004930">
    <property type="term" value="F:G protein-coupled receptor activity"/>
    <property type="evidence" value="ECO:0007669"/>
    <property type="project" value="TreeGrafter"/>
</dbReference>
<evidence type="ECO:0000256" key="2">
    <source>
        <dbReference type="ARBA" id="ARBA00022475"/>
    </source>
</evidence>
<comment type="caution">
    <text evidence="5">The sequence shown here is derived from an EMBL/GenBank/DDBJ whole genome shotgun (WGS) entry which is preliminary data.</text>
</comment>
<keyword evidence="4" id="KW-0812">Transmembrane</keyword>
<feature type="transmembrane region" description="Helical" evidence="4">
    <location>
        <begin position="116"/>
        <end position="138"/>
    </location>
</feature>
<reference evidence="5 6" key="1">
    <citation type="submission" date="2019-07" db="EMBL/GenBank/DDBJ databases">
        <title>Draft genome assembly of a fouling barnacle, Amphibalanus amphitrite (Darwin, 1854): The first reference genome for Thecostraca.</title>
        <authorList>
            <person name="Kim W."/>
        </authorList>
    </citation>
    <scope>NUCLEOTIDE SEQUENCE [LARGE SCALE GENOMIC DNA]</scope>
    <source>
        <strain evidence="5">SNU_AA5</strain>
        <tissue evidence="5">Soma without cirri and trophi</tissue>
    </source>
</reference>
<keyword evidence="4" id="KW-0472">Membrane</keyword>
<dbReference type="Gene3D" id="1.20.1070.10">
    <property type="entry name" value="Rhodopsin 7-helix transmembrane proteins"/>
    <property type="match status" value="1"/>
</dbReference>
<dbReference type="OrthoDB" id="6401205at2759"/>
<dbReference type="GO" id="GO:0042277">
    <property type="term" value="F:peptide binding"/>
    <property type="evidence" value="ECO:0007669"/>
    <property type="project" value="TreeGrafter"/>
</dbReference>
<keyword evidence="3" id="KW-0675">Receptor</keyword>
<evidence type="ECO:0008006" key="7">
    <source>
        <dbReference type="Google" id="ProtNLM"/>
    </source>
</evidence>
<dbReference type="Proteomes" id="UP000440578">
    <property type="component" value="Unassembled WGS sequence"/>
</dbReference>
<sequence length="477" mass="53322">MLYQWVKTLVGAALAANFSFPLITVLINRPLWEEPMAVLAGNMSLTCTLFGLCVMLIGVYDLADLQSVALCRSLEYCSMGFGVAFKAAQVCVAVDQYVAVMHPLQHYSIMVRSRPLLFAGTWFTCLVQLILGLAAHFIDLETFAERAVRLGGNSTYAGCRWETGLAYFSSLFIELEMVVFSIITASLLLHTGVVGHRIKIRLMREVRDLRQNNSNKTFFDNYRAFKRILAVLCGEGNHASHSRNGRPTIGASGGGWLSVEDFWLQLSLTVVLDIVAPILRIYSRWNPQPKLNGLVHMMRILCFIFEGWAYGLLNAKLRSAYRKIICGKSSPVERREVGGNTTAPGNREVLATVAVPELQSVTSGADGVGLSGQWSGLRCRYLLSVLWRRSPEREPVPSRVPRPNDPSSDPERCGWKLVKLLHDTTGTHHWSKLITDQWVRRVETNGLWFASQETLNGAAVQEGVWRRTPTPKDKFFA</sequence>
<dbReference type="CDD" id="cd00637">
    <property type="entry name" value="7tm_classA_rhodopsin-like"/>
    <property type="match status" value="1"/>
</dbReference>
<keyword evidence="2" id="KW-1003">Cell membrane</keyword>
<feature type="transmembrane region" description="Helical" evidence="4">
    <location>
        <begin position="6"/>
        <end position="27"/>
    </location>
</feature>
<dbReference type="PANTHER" id="PTHR24241:SF76">
    <property type="entry name" value="NEUROPEPTIDE SIFAMIDE RECEPTOR"/>
    <property type="match status" value="1"/>
</dbReference>
<dbReference type="PANTHER" id="PTHR24241">
    <property type="entry name" value="NEUROPEPTIDE RECEPTOR-RELATED G-PROTEIN COUPLED RECEPTOR"/>
    <property type="match status" value="1"/>
</dbReference>
<evidence type="ECO:0000313" key="5">
    <source>
        <dbReference type="EMBL" id="KAF0293146.1"/>
    </source>
</evidence>
<evidence type="ECO:0000256" key="4">
    <source>
        <dbReference type="SAM" id="Phobius"/>
    </source>
</evidence>
<gene>
    <name evidence="5" type="ORF">FJT64_008948</name>
</gene>
<keyword evidence="4" id="KW-1133">Transmembrane helix</keyword>
<dbReference type="GO" id="GO:0032870">
    <property type="term" value="P:cellular response to hormone stimulus"/>
    <property type="evidence" value="ECO:0007669"/>
    <property type="project" value="TreeGrafter"/>
</dbReference>
<comment type="subcellular location">
    <subcellularLocation>
        <location evidence="1">Cell membrane</location>
        <topology evidence="1">Multi-pass membrane protein</topology>
    </subcellularLocation>
</comment>
<dbReference type="AlphaFoldDB" id="A0A6A4VFB5"/>
<name>A0A6A4VFB5_AMPAM</name>
<feature type="transmembrane region" description="Helical" evidence="4">
    <location>
        <begin position="177"/>
        <end position="195"/>
    </location>
</feature>
<dbReference type="SUPFAM" id="SSF81321">
    <property type="entry name" value="Family A G protein-coupled receptor-like"/>
    <property type="match status" value="1"/>
</dbReference>
<proteinExistence type="predicted"/>
<accession>A0A6A4VFB5</accession>
<keyword evidence="6" id="KW-1185">Reference proteome</keyword>
<feature type="transmembrane region" description="Helical" evidence="4">
    <location>
        <begin position="39"/>
        <end position="60"/>
    </location>
</feature>
<evidence type="ECO:0000313" key="6">
    <source>
        <dbReference type="Proteomes" id="UP000440578"/>
    </source>
</evidence>
<dbReference type="EMBL" id="VIIS01001767">
    <property type="protein sequence ID" value="KAF0293146.1"/>
    <property type="molecule type" value="Genomic_DNA"/>
</dbReference>
<dbReference type="GO" id="GO:0005886">
    <property type="term" value="C:plasma membrane"/>
    <property type="evidence" value="ECO:0007669"/>
    <property type="project" value="UniProtKB-SubCell"/>
</dbReference>
<organism evidence="5 6">
    <name type="scientific">Amphibalanus amphitrite</name>
    <name type="common">Striped barnacle</name>
    <name type="synonym">Balanus amphitrite</name>
    <dbReference type="NCBI Taxonomy" id="1232801"/>
    <lineage>
        <taxon>Eukaryota</taxon>
        <taxon>Metazoa</taxon>
        <taxon>Ecdysozoa</taxon>
        <taxon>Arthropoda</taxon>
        <taxon>Crustacea</taxon>
        <taxon>Multicrustacea</taxon>
        <taxon>Cirripedia</taxon>
        <taxon>Thoracica</taxon>
        <taxon>Thoracicalcarea</taxon>
        <taxon>Balanomorpha</taxon>
        <taxon>Balanoidea</taxon>
        <taxon>Balanidae</taxon>
        <taxon>Amphibalaninae</taxon>
        <taxon>Amphibalanus</taxon>
    </lineage>
</organism>
<protein>
    <recommendedName>
        <fullName evidence="7">G-protein coupled receptors family 1 profile domain-containing protein</fullName>
    </recommendedName>
</protein>